<gene>
    <name evidence="1" type="ORF">TGAM01_v204809</name>
</gene>
<evidence type="ECO:0000313" key="1">
    <source>
        <dbReference type="EMBL" id="PON26333.1"/>
    </source>
</evidence>
<protein>
    <submittedName>
        <fullName evidence="1">Uncharacterized protein</fullName>
    </submittedName>
</protein>
<dbReference type="RefSeq" id="XP_024405742.1">
    <property type="nucleotide sequence ID" value="XM_024549512.1"/>
</dbReference>
<dbReference type="GeneID" id="36347543"/>
<comment type="caution">
    <text evidence="1">The sequence shown here is derived from an EMBL/GenBank/DDBJ whole genome shotgun (WGS) entry which is preliminary data.</text>
</comment>
<sequence length="125" mass="13843">PPLPAIVPPSRPYLLAVSPSARLSILPQPLLLLSPPPQISIPSRISFPRRPILRLQTCAPTLSLVIFSSLVCDYLFVSRLELPVIGIHPRLAGRILYTYHSASLATPGTQHIRESFIYALTSFFF</sequence>
<feature type="non-terminal residue" evidence="1">
    <location>
        <position position="1"/>
    </location>
</feature>
<reference evidence="1 2" key="1">
    <citation type="journal article" date="2016" name="Genome Announc.">
        <title>Draft Whole-Genome Sequence of Trichoderma gamsii T6085, a Promising Biocontrol Agent of Fusarium Head Blight on Wheat.</title>
        <authorList>
            <person name="Baroncelli R."/>
            <person name="Zapparata A."/>
            <person name="Piaggeschi G."/>
            <person name="Sarrocco S."/>
            <person name="Vannacci G."/>
        </authorList>
    </citation>
    <scope>NUCLEOTIDE SEQUENCE [LARGE SCALE GENOMIC DNA]</scope>
    <source>
        <strain evidence="1 2">T6085</strain>
    </source>
</reference>
<dbReference type="Proteomes" id="UP000054821">
    <property type="component" value="Unassembled WGS sequence"/>
</dbReference>
<organism evidence="1 2">
    <name type="scientific">Trichoderma gamsii</name>
    <dbReference type="NCBI Taxonomy" id="398673"/>
    <lineage>
        <taxon>Eukaryota</taxon>
        <taxon>Fungi</taxon>
        <taxon>Dikarya</taxon>
        <taxon>Ascomycota</taxon>
        <taxon>Pezizomycotina</taxon>
        <taxon>Sordariomycetes</taxon>
        <taxon>Hypocreomycetidae</taxon>
        <taxon>Hypocreales</taxon>
        <taxon>Hypocreaceae</taxon>
        <taxon>Trichoderma</taxon>
    </lineage>
</organism>
<evidence type="ECO:0000313" key="2">
    <source>
        <dbReference type="Proteomes" id="UP000054821"/>
    </source>
</evidence>
<name>A0A2P4ZPX2_9HYPO</name>
<proteinExistence type="predicted"/>
<keyword evidence="2" id="KW-1185">Reference proteome</keyword>
<dbReference type="EMBL" id="JPDN02000014">
    <property type="protein sequence ID" value="PON26333.1"/>
    <property type="molecule type" value="Genomic_DNA"/>
</dbReference>
<dbReference type="AlphaFoldDB" id="A0A2P4ZPX2"/>
<accession>A0A2P4ZPX2</accession>